<dbReference type="GeneID" id="107420130"/>
<dbReference type="InterPro" id="IPR001757">
    <property type="entry name" value="P_typ_ATPase"/>
</dbReference>
<dbReference type="InParanoid" id="A0A6P4A8T6"/>
<sequence length="914" mass="97628">MITGLLSSSPLPQPKLCFGYSNSSNVDRIGFKPPYLPQRSHKVFLLKRRRYFFRPNSIPNFTVSSSLETRTPSEIAAAQQDSRAETSVLLDVSGMMCGGCVSRVKSVLSSDERVDSVAVNMLTETAAIKLKPEVFKETDFAAANVADNLAQRLTECGFSAKRRASGMGVADNVRKWKEMLKKKEELLVGSRNRVAFAWTLVALCCGSHASHILHSLGIHVAHGSFWEVLHNSYLKGGLALGALLGPGRELLFDGMRALRKGSPNMNSLVGFGSLAAFFISAVSLLNPQLHWDASFFDEPVMLLGFVLLGRSLEEKARIRASSDMNELLSLISTRSRLVITSSENESSSANNVLCSDAICVEVPTDDIRVGDSVLVLPGEIIPVDGKVTAGRSVVDESMLTGESLPVFKEEGFSVSAGTINWDGPLRIEASSTGTNSTISEIVRMVEDAQGHEAPIQRLADSIAGPFVYSVMTLSAATFAFWYYIGTHVFPDVLFNDIAGPDGDPLLLSLKLSVDILVVSCPCALGLATPTAILVGTSLGAKQGLLIRGGDVLERLASIDYIALDKTGTLTEGKPAVFAVTSFVYEESEILQVAAAVENTASHPIAKAIINKAESLKLSIPVTSGQLSEPGFGTMAEVEGRLVAVGSLEWVHERFQTKMNMPDLLNLQRAVHQSSEGVKYSDHSKTIVYVGREGEGIIGAIAISDSLRHDARFTVTRLQQKGIRTVLLSGDREEAVASIAKAVGIGNESMKPSLTPQQKSGAISTLKTAGHRIAMVGDGINDAPSLALADVGIALRTEAQENAASNAASIILLGNKLSQVVDALELAQATMSKVYQNLAWAIAYNVVAIPIAAGILLPHYDFAMTPSLSGGLMALSSIFVVSNSLLLQLYRPETKTEMGKGQGVGLGSHKMNGPK</sequence>
<dbReference type="PRINTS" id="PR00119">
    <property type="entry name" value="CATATPASE"/>
</dbReference>
<dbReference type="Gene3D" id="2.70.150.10">
    <property type="entry name" value="Calcium-transporting ATPase, cytoplasmic transduction domain A"/>
    <property type="match status" value="1"/>
</dbReference>
<evidence type="ECO:0000256" key="7">
    <source>
        <dbReference type="ARBA" id="ARBA00022967"/>
    </source>
</evidence>
<dbReference type="InterPro" id="IPR036163">
    <property type="entry name" value="HMA_dom_sf"/>
</dbReference>
<dbReference type="NCBIfam" id="TIGR01525">
    <property type="entry name" value="ATPase-IB_hvy"/>
    <property type="match status" value="1"/>
</dbReference>
<dbReference type="NCBIfam" id="TIGR01494">
    <property type="entry name" value="ATPase_P-type"/>
    <property type="match status" value="1"/>
</dbReference>
<dbReference type="PANTHER" id="PTHR43520:SF19">
    <property type="entry name" value="COPPER-TRANSPORTING ATPASE PAA2, CHLOROPLASTIC"/>
    <property type="match status" value="1"/>
</dbReference>
<accession>A0A6P4A8T6</accession>
<name>A0A6P4A8T6_ZIZJJ</name>
<dbReference type="InterPro" id="IPR027256">
    <property type="entry name" value="P-typ_ATPase_IB"/>
</dbReference>
<dbReference type="InterPro" id="IPR023299">
    <property type="entry name" value="ATPase_P-typ_cyto_dom_N"/>
</dbReference>
<evidence type="ECO:0000313" key="13">
    <source>
        <dbReference type="RefSeq" id="XP_015884504.1"/>
    </source>
</evidence>
<evidence type="ECO:0000259" key="11">
    <source>
        <dbReference type="PROSITE" id="PS50846"/>
    </source>
</evidence>
<protein>
    <submittedName>
        <fullName evidence="13">Copper-transporting ATPase PAA2, chloroplastic</fullName>
    </submittedName>
</protein>
<dbReference type="PROSITE" id="PS50846">
    <property type="entry name" value="HMA_2"/>
    <property type="match status" value="1"/>
</dbReference>
<gene>
    <name evidence="13" type="primary">LOC107420130</name>
</gene>
<dbReference type="InterPro" id="IPR044492">
    <property type="entry name" value="P_typ_ATPase_HD_dom"/>
</dbReference>
<dbReference type="GO" id="GO:0055070">
    <property type="term" value="P:copper ion homeostasis"/>
    <property type="evidence" value="ECO:0007669"/>
    <property type="project" value="TreeGrafter"/>
</dbReference>
<keyword evidence="4 10" id="KW-0479">Metal-binding</keyword>
<dbReference type="InterPro" id="IPR023214">
    <property type="entry name" value="HAD_sf"/>
</dbReference>
<dbReference type="FunFam" id="3.40.1110.10:FF:000046">
    <property type="entry name" value="Copper-transporting ATPase PAA2, chloroplastic"/>
    <property type="match status" value="1"/>
</dbReference>
<dbReference type="Gene3D" id="3.40.50.1000">
    <property type="entry name" value="HAD superfamily/HAD-like"/>
    <property type="match status" value="1"/>
</dbReference>
<feature type="transmembrane region" description="Helical" evidence="10">
    <location>
        <begin position="466"/>
        <end position="484"/>
    </location>
</feature>
<dbReference type="AlphaFoldDB" id="A0A6P4A8T6"/>
<evidence type="ECO:0000256" key="2">
    <source>
        <dbReference type="ARBA" id="ARBA00006024"/>
    </source>
</evidence>
<reference evidence="13" key="1">
    <citation type="submission" date="2025-08" db="UniProtKB">
        <authorList>
            <consortium name="RefSeq"/>
        </authorList>
    </citation>
    <scope>IDENTIFICATION</scope>
    <source>
        <tissue evidence="13">Seedling</tissue>
    </source>
</reference>
<feature type="transmembrane region" description="Helical" evidence="10">
    <location>
        <begin position="837"/>
        <end position="859"/>
    </location>
</feature>
<dbReference type="SUPFAM" id="SSF56784">
    <property type="entry name" value="HAD-like"/>
    <property type="match status" value="1"/>
</dbReference>
<dbReference type="GO" id="GO:0016887">
    <property type="term" value="F:ATP hydrolysis activity"/>
    <property type="evidence" value="ECO:0007669"/>
    <property type="project" value="InterPro"/>
</dbReference>
<dbReference type="KEGG" id="zju:107420130"/>
<evidence type="ECO:0000256" key="10">
    <source>
        <dbReference type="RuleBase" id="RU362081"/>
    </source>
</evidence>
<feature type="transmembrane region" description="Helical" evidence="10">
    <location>
        <begin position="265"/>
        <end position="285"/>
    </location>
</feature>
<dbReference type="InterPro" id="IPR008250">
    <property type="entry name" value="ATPase_P-typ_transduc_dom_A_sf"/>
</dbReference>
<dbReference type="InterPro" id="IPR036412">
    <property type="entry name" value="HAD-like_sf"/>
</dbReference>
<dbReference type="Gene3D" id="3.40.1110.10">
    <property type="entry name" value="Calcium-transporting ATPase, cytoplasmic domain N"/>
    <property type="match status" value="1"/>
</dbReference>
<dbReference type="InterPro" id="IPR059000">
    <property type="entry name" value="ATPase_P-type_domA"/>
</dbReference>
<keyword evidence="12" id="KW-1185">Reference proteome</keyword>
<dbReference type="Pfam" id="PF00122">
    <property type="entry name" value="E1-E2_ATPase"/>
    <property type="match status" value="1"/>
</dbReference>
<dbReference type="Proteomes" id="UP001652623">
    <property type="component" value="Chromosome 5"/>
</dbReference>
<feature type="transmembrane region" description="Helical" evidence="10">
    <location>
        <begin position="871"/>
        <end position="889"/>
    </location>
</feature>
<dbReference type="Pfam" id="PF00403">
    <property type="entry name" value="HMA"/>
    <property type="match status" value="1"/>
</dbReference>
<dbReference type="Pfam" id="PF00702">
    <property type="entry name" value="Hydrolase"/>
    <property type="match status" value="1"/>
</dbReference>
<dbReference type="FunCoup" id="A0A6P4A8T6">
    <property type="interactions" value="861"/>
</dbReference>
<keyword evidence="7" id="KW-1278">Translocase</keyword>
<dbReference type="Gene3D" id="3.30.70.100">
    <property type="match status" value="1"/>
</dbReference>
<evidence type="ECO:0000256" key="8">
    <source>
        <dbReference type="ARBA" id="ARBA00022989"/>
    </source>
</evidence>
<dbReference type="GO" id="GO:0005507">
    <property type="term" value="F:copper ion binding"/>
    <property type="evidence" value="ECO:0007669"/>
    <property type="project" value="TreeGrafter"/>
</dbReference>
<dbReference type="SFLD" id="SFLDG00002">
    <property type="entry name" value="C1.7:_P-type_atpase_like"/>
    <property type="match status" value="1"/>
</dbReference>
<keyword evidence="8 10" id="KW-1133">Transmembrane helix</keyword>
<dbReference type="CDD" id="cd00371">
    <property type="entry name" value="HMA"/>
    <property type="match status" value="1"/>
</dbReference>
<organism evidence="12 13">
    <name type="scientific">Ziziphus jujuba</name>
    <name type="common">Chinese jujube</name>
    <name type="synonym">Ziziphus sativa</name>
    <dbReference type="NCBI Taxonomy" id="326968"/>
    <lineage>
        <taxon>Eukaryota</taxon>
        <taxon>Viridiplantae</taxon>
        <taxon>Streptophyta</taxon>
        <taxon>Embryophyta</taxon>
        <taxon>Tracheophyta</taxon>
        <taxon>Spermatophyta</taxon>
        <taxon>Magnoliopsida</taxon>
        <taxon>eudicotyledons</taxon>
        <taxon>Gunneridae</taxon>
        <taxon>Pentapetalae</taxon>
        <taxon>rosids</taxon>
        <taxon>fabids</taxon>
        <taxon>Rosales</taxon>
        <taxon>Rhamnaceae</taxon>
        <taxon>Paliureae</taxon>
        <taxon>Ziziphus</taxon>
    </lineage>
</organism>
<evidence type="ECO:0000256" key="9">
    <source>
        <dbReference type="ARBA" id="ARBA00023136"/>
    </source>
</evidence>
<dbReference type="SUPFAM" id="SSF81665">
    <property type="entry name" value="Calcium ATPase, transmembrane domain M"/>
    <property type="match status" value="1"/>
</dbReference>
<dbReference type="InterPro" id="IPR018303">
    <property type="entry name" value="ATPase_P-typ_P_site"/>
</dbReference>
<dbReference type="SFLD" id="SFLDF00027">
    <property type="entry name" value="p-type_atpase"/>
    <property type="match status" value="1"/>
</dbReference>
<dbReference type="PROSITE" id="PS00154">
    <property type="entry name" value="ATPASE_E1_E2"/>
    <property type="match status" value="1"/>
</dbReference>
<dbReference type="InterPro" id="IPR006121">
    <property type="entry name" value="HMA_dom"/>
</dbReference>
<evidence type="ECO:0000313" key="12">
    <source>
        <dbReference type="Proteomes" id="UP001652623"/>
    </source>
</evidence>
<dbReference type="SUPFAM" id="SSF55008">
    <property type="entry name" value="HMA, heavy metal-associated domain"/>
    <property type="match status" value="1"/>
</dbReference>
<dbReference type="SUPFAM" id="SSF81653">
    <property type="entry name" value="Calcium ATPase, transduction domain A"/>
    <property type="match status" value="1"/>
</dbReference>
<evidence type="ECO:0000256" key="5">
    <source>
        <dbReference type="ARBA" id="ARBA00022741"/>
    </source>
</evidence>
<keyword evidence="3 10" id="KW-0812">Transmembrane</keyword>
<comment type="subcellular location">
    <subcellularLocation>
        <location evidence="1">Membrane</location>
        <topology evidence="1">Multi-pass membrane protein</topology>
    </subcellularLocation>
</comment>
<dbReference type="InterPro" id="IPR023298">
    <property type="entry name" value="ATPase_P-typ_TM_dom_sf"/>
</dbReference>
<keyword evidence="5 10" id="KW-0547">Nucleotide-binding</keyword>
<dbReference type="SFLD" id="SFLDS00003">
    <property type="entry name" value="Haloacid_Dehalogenase"/>
    <property type="match status" value="1"/>
</dbReference>
<dbReference type="PANTHER" id="PTHR43520">
    <property type="entry name" value="ATP7, ISOFORM B"/>
    <property type="match status" value="1"/>
</dbReference>
<proteinExistence type="inferred from homology"/>
<keyword evidence="6 10" id="KW-0067">ATP-binding</keyword>
<dbReference type="GO" id="GO:0005524">
    <property type="term" value="F:ATP binding"/>
    <property type="evidence" value="ECO:0007669"/>
    <property type="project" value="UniProtKB-UniRule"/>
</dbReference>
<dbReference type="FunFam" id="2.70.150.10:FF:000002">
    <property type="entry name" value="Copper-transporting ATPase 1, putative"/>
    <property type="match status" value="1"/>
</dbReference>
<dbReference type="RefSeq" id="XP_015884504.1">
    <property type="nucleotide sequence ID" value="XM_016029018.4"/>
</dbReference>
<dbReference type="GO" id="GO:0016020">
    <property type="term" value="C:membrane"/>
    <property type="evidence" value="ECO:0007669"/>
    <property type="project" value="UniProtKB-SubCell"/>
</dbReference>
<evidence type="ECO:0000256" key="3">
    <source>
        <dbReference type="ARBA" id="ARBA00022692"/>
    </source>
</evidence>
<dbReference type="GO" id="GO:0043682">
    <property type="term" value="F:P-type divalent copper transporter activity"/>
    <property type="evidence" value="ECO:0007669"/>
    <property type="project" value="TreeGrafter"/>
</dbReference>
<evidence type="ECO:0000256" key="4">
    <source>
        <dbReference type="ARBA" id="ARBA00022723"/>
    </source>
</evidence>
<keyword evidence="9 10" id="KW-0472">Membrane</keyword>
<comment type="similarity">
    <text evidence="2 10">Belongs to the cation transport ATPase (P-type) (TC 3.A.3) family. Type IB subfamily.</text>
</comment>
<evidence type="ECO:0000256" key="1">
    <source>
        <dbReference type="ARBA" id="ARBA00004141"/>
    </source>
</evidence>
<evidence type="ECO:0000256" key="6">
    <source>
        <dbReference type="ARBA" id="ARBA00022840"/>
    </source>
</evidence>
<feature type="transmembrane region" description="Helical" evidence="10">
    <location>
        <begin position="515"/>
        <end position="538"/>
    </location>
</feature>
<feature type="domain" description="HMA" evidence="11">
    <location>
        <begin position="86"/>
        <end position="161"/>
    </location>
</feature>